<protein>
    <recommendedName>
        <fullName evidence="2">HD domain-containing protein</fullName>
    </recommendedName>
</protein>
<reference evidence="1" key="1">
    <citation type="journal article" date="2020" name="Nature">
        <title>Giant virus diversity and host interactions through global metagenomics.</title>
        <authorList>
            <person name="Schulz F."/>
            <person name="Roux S."/>
            <person name="Paez-Espino D."/>
            <person name="Jungbluth S."/>
            <person name="Walsh D.A."/>
            <person name="Denef V.J."/>
            <person name="McMahon K.D."/>
            <person name="Konstantinidis K.T."/>
            <person name="Eloe-Fadrosh E.A."/>
            <person name="Kyrpides N.C."/>
            <person name="Woyke T."/>
        </authorList>
    </citation>
    <scope>NUCLEOTIDE SEQUENCE</scope>
    <source>
        <strain evidence="1">GVMAG-M-3300023184-165</strain>
    </source>
</reference>
<dbReference type="SUPFAM" id="SSF109604">
    <property type="entry name" value="HD-domain/PDEase-like"/>
    <property type="match status" value="1"/>
</dbReference>
<dbReference type="PANTHER" id="PTHR33594:SF1">
    <property type="entry name" value="HD_PDEASE DOMAIN-CONTAINING PROTEIN"/>
    <property type="match status" value="1"/>
</dbReference>
<dbReference type="EMBL" id="MN740004">
    <property type="protein sequence ID" value="QHT82845.1"/>
    <property type="molecule type" value="Genomic_DNA"/>
</dbReference>
<name>A0A6C0HRU4_9ZZZZ</name>
<dbReference type="Gene3D" id="1.10.3210.10">
    <property type="entry name" value="Hypothetical protein af1432"/>
    <property type="match status" value="1"/>
</dbReference>
<evidence type="ECO:0000313" key="1">
    <source>
        <dbReference type="EMBL" id="QHT82845.1"/>
    </source>
</evidence>
<evidence type="ECO:0008006" key="2">
    <source>
        <dbReference type="Google" id="ProtNLM"/>
    </source>
</evidence>
<sequence>MSLLSKLVHFVLLTTKKYGIDESHGLSHSMNVLQYSNKIYENEIENYPILKNQEKLIYVSAVLHDMCDKKYVDETSGLKEIEEFLQSENALTPTEINMSKQIMATMSYSKVKQYGYPIMGGYQKAYHIVREADLLTAYDFDRCMIYQMNKNGGNLEDAFKNANELFENRVLRHNDDGLFLFDYSKKESLVLHQIALQRINSWKRLLIRPGF</sequence>
<accession>A0A6C0HRU4</accession>
<dbReference type="PANTHER" id="PTHR33594">
    <property type="entry name" value="SUPERFAMILY HYDROLASE, PUTATIVE (AFU_ORTHOLOGUE AFUA_1G03035)-RELATED"/>
    <property type="match status" value="1"/>
</dbReference>
<proteinExistence type="predicted"/>
<organism evidence="1">
    <name type="scientific">viral metagenome</name>
    <dbReference type="NCBI Taxonomy" id="1070528"/>
    <lineage>
        <taxon>unclassified sequences</taxon>
        <taxon>metagenomes</taxon>
        <taxon>organismal metagenomes</taxon>
    </lineage>
</organism>
<dbReference type="AlphaFoldDB" id="A0A6C0HRU4"/>